<dbReference type="SUPFAM" id="SSF55083">
    <property type="entry name" value="6-hydroxymethyl-7,8-dihydropterin pyrophosphokinase, HPPK"/>
    <property type="match status" value="1"/>
</dbReference>
<evidence type="ECO:0000256" key="6">
    <source>
        <dbReference type="ARBA" id="ARBA00022741"/>
    </source>
</evidence>
<name>A0A5C8P5H9_9BURK</name>
<keyword evidence="7 15" id="KW-0418">Kinase</keyword>
<evidence type="ECO:0000256" key="1">
    <source>
        <dbReference type="ARBA" id="ARBA00005051"/>
    </source>
</evidence>
<dbReference type="GO" id="GO:0005524">
    <property type="term" value="F:ATP binding"/>
    <property type="evidence" value="ECO:0007669"/>
    <property type="project" value="UniProtKB-KW"/>
</dbReference>
<keyword evidence="8" id="KW-0067">ATP-binding</keyword>
<proteinExistence type="inferred from homology"/>
<dbReference type="UniPathway" id="UPA00077">
    <property type="reaction ID" value="UER00155"/>
</dbReference>
<keyword evidence="6" id="KW-0547">Nucleotide-binding</keyword>
<dbReference type="InterPro" id="IPR035907">
    <property type="entry name" value="Hppk_sf"/>
</dbReference>
<accession>A0A5C8P5H9</accession>
<dbReference type="EMBL" id="VDUY01000001">
    <property type="protein sequence ID" value="TXL68669.1"/>
    <property type="molecule type" value="Genomic_DNA"/>
</dbReference>
<evidence type="ECO:0000256" key="2">
    <source>
        <dbReference type="ARBA" id="ARBA00005810"/>
    </source>
</evidence>
<comment type="caution">
    <text evidence="15">The sequence shown here is derived from an EMBL/GenBank/DDBJ whole genome shotgun (WGS) entry which is preliminary data.</text>
</comment>
<keyword evidence="9" id="KW-0289">Folate biosynthesis</keyword>
<dbReference type="InterPro" id="IPR000550">
    <property type="entry name" value="Hppk"/>
</dbReference>
<protein>
    <recommendedName>
        <fullName evidence="4">2-amino-4-hydroxy-6-hydroxymethyldihydropteridine pyrophosphokinase</fullName>
        <ecNumber evidence="3">2.7.6.3</ecNumber>
    </recommendedName>
    <alternativeName>
        <fullName evidence="11">6-hydroxymethyl-7,8-dihydropterin pyrophosphokinase</fullName>
    </alternativeName>
    <alternativeName>
        <fullName evidence="12">7,8-dihydro-6-hydroxymethylpterin-pyrophosphokinase</fullName>
    </alternativeName>
</protein>
<evidence type="ECO:0000256" key="3">
    <source>
        <dbReference type="ARBA" id="ARBA00013253"/>
    </source>
</evidence>
<evidence type="ECO:0000256" key="10">
    <source>
        <dbReference type="ARBA" id="ARBA00029409"/>
    </source>
</evidence>
<dbReference type="GO" id="GO:0046656">
    <property type="term" value="P:folic acid biosynthetic process"/>
    <property type="evidence" value="ECO:0007669"/>
    <property type="project" value="UniProtKB-KW"/>
</dbReference>
<reference evidence="15 16" key="1">
    <citation type="submission" date="2019-06" db="EMBL/GenBank/DDBJ databases">
        <title>Quisquiliibacterium sp. nov., isolated from a maize field.</title>
        <authorList>
            <person name="Lin S.-Y."/>
            <person name="Tsai C.-F."/>
            <person name="Young C.-C."/>
        </authorList>
    </citation>
    <scope>NUCLEOTIDE SEQUENCE [LARGE SCALE GENOMIC DNA]</scope>
    <source>
        <strain evidence="15 16">CC-CFT501</strain>
    </source>
</reference>
<evidence type="ECO:0000256" key="5">
    <source>
        <dbReference type="ARBA" id="ARBA00022679"/>
    </source>
</evidence>
<dbReference type="Proteomes" id="UP000321548">
    <property type="component" value="Unassembled WGS sequence"/>
</dbReference>
<comment type="function">
    <text evidence="10">Catalyzes the transfer of pyrophosphate from adenosine triphosphate (ATP) to 6-hydroxymethyl-7,8-dihydropterin, an enzymatic step in folate biosynthesis pathway.</text>
</comment>
<comment type="similarity">
    <text evidence="2">Belongs to the HPPK family.</text>
</comment>
<dbReference type="PANTHER" id="PTHR43071">
    <property type="entry name" value="2-AMINO-4-HYDROXY-6-HYDROXYMETHYLDIHYDROPTERIDINE PYROPHOSPHOKINASE"/>
    <property type="match status" value="1"/>
</dbReference>
<evidence type="ECO:0000256" key="4">
    <source>
        <dbReference type="ARBA" id="ARBA00016218"/>
    </source>
</evidence>
<evidence type="ECO:0000256" key="8">
    <source>
        <dbReference type="ARBA" id="ARBA00022840"/>
    </source>
</evidence>
<evidence type="ECO:0000313" key="15">
    <source>
        <dbReference type="EMBL" id="TXL68669.1"/>
    </source>
</evidence>
<organism evidence="15 16">
    <name type="scientific">Zeimonas arvi</name>
    <dbReference type="NCBI Taxonomy" id="2498847"/>
    <lineage>
        <taxon>Bacteria</taxon>
        <taxon>Pseudomonadati</taxon>
        <taxon>Pseudomonadota</taxon>
        <taxon>Betaproteobacteria</taxon>
        <taxon>Burkholderiales</taxon>
        <taxon>Burkholderiaceae</taxon>
        <taxon>Zeimonas</taxon>
    </lineage>
</organism>
<dbReference type="CDD" id="cd00483">
    <property type="entry name" value="HPPK"/>
    <property type="match status" value="1"/>
</dbReference>
<evidence type="ECO:0000313" key="16">
    <source>
        <dbReference type="Proteomes" id="UP000321548"/>
    </source>
</evidence>
<dbReference type="NCBIfam" id="TIGR01498">
    <property type="entry name" value="folK"/>
    <property type="match status" value="1"/>
</dbReference>
<comment type="pathway">
    <text evidence="1">Cofactor biosynthesis; tetrahydrofolate biosynthesis; 2-amino-4-hydroxy-6-hydroxymethyl-7,8-dihydropteridine diphosphate from 7,8-dihydroneopterin triphosphate: step 4/4.</text>
</comment>
<evidence type="ECO:0000256" key="12">
    <source>
        <dbReference type="ARBA" id="ARBA00033413"/>
    </source>
</evidence>
<sequence length="191" mass="20183">MNAPARAWVALGANLGDARRALVDALSALAALPGTRVVAVSSLYRSAPVDTAGPDFLNAVAALDTGLAPADLLAAMHAIEHAAGRERPYRNAPRLLDLDLLLHGDTLSDAPALVLPHPRMHLRAFVMAPLAELAPTLSVPGRGRVDMLLERITGQPIERLHPAPDGPDRPGWPGPLYPPTSAPSRDNRDNP</sequence>
<gene>
    <name evidence="15" type="primary">folK</name>
    <name evidence="15" type="ORF">FHP08_03025</name>
</gene>
<evidence type="ECO:0000256" key="9">
    <source>
        <dbReference type="ARBA" id="ARBA00022909"/>
    </source>
</evidence>
<dbReference type="Gene3D" id="3.30.70.560">
    <property type="entry name" value="7,8-Dihydro-6-hydroxymethylpterin-pyrophosphokinase HPPK"/>
    <property type="match status" value="1"/>
</dbReference>
<dbReference type="GO" id="GO:0046654">
    <property type="term" value="P:tetrahydrofolate biosynthetic process"/>
    <property type="evidence" value="ECO:0007669"/>
    <property type="project" value="UniProtKB-UniPathway"/>
</dbReference>
<dbReference type="OrthoDB" id="9808041at2"/>
<keyword evidence="16" id="KW-1185">Reference proteome</keyword>
<dbReference type="PANTHER" id="PTHR43071:SF1">
    <property type="entry name" value="2-AMINO-4-HYDROXY-6-HYDROXYMETHYLDIHYDROPTERIDINE PYROPHOSPHOKINASE"/>
    <property type="match status" value="1"/>
</dbReference>
<dbReference type="AlphaFoldDB" id="A0A5C8P5H9"/>
<dbReference type="EC" id="2.7.6.3" evidence="3"/>
<dbReference type="GO" id="GO:0003848">
    <property type="term" value="F:2-amino-4-hydroxy-6-hydroxymethyldihydropteridine diphosphokinase activity"/>
    <property type="evidence" value="ECO:0007669"/>
    <property type="project" value="UniProtKB-EC"/>
</dbReference>
<feature type="compositionally biased region" description="Pro residues" evidence="13">
    <location>
        <begin position="170"/>
        <end position="181"/>
    </location>
</feature>
<evidence type="ECO:0000259" key="14">
    <source>
        <dbReference type="PROSITE" id="PS00794"/>
    </source>
</evidence>
<dbReference type="PROSITE" id="PS00794">
    <property type="entry name" value="HPPK"/>
    <property type="match status" value="1"/>
</dbReference>
<dbReference type="GO" id="GO:0016301">
    <property type="term" value="F:kinase activity"/>
    <property type="evidence" value="ECO:0007669"/>
    <property type="project" value="UniProtKB-KW"/>
</dbReference>
<keyword evidence="5 15" id="KW-0808">Transferase</keyword>
<dbReference type="RefSeq" id="WP_147702809.1">
    <property type="nucleotide sequence ID" value="NZ_VDUY01000001.1"/>
</dbReference>
<evidence type="ECO:0000256" key="11">
    <source>
        <dbReference type="ARBA" id="ARBA00029766"/>
    </source>
</evidence>
<dbReference type="Pfam" id="PF01288">
    <property type="entry name" value="HPPK"/>
    <property type="match status" value="1"/>
</dbReference>
<feature type="compositionally biased region" description="Basic and acidic residues" evidence="13">
    <location>
        <begin position="158"/>
        <end position="168"/>
    </location>
</feature>
<feature type="region of interest" description="Disordered" evidence="13">
    <location>
        <begin position="156"/>
        <end position="191"/>
    </location>
</feature>
<evidence type="ECO:0000256" key="7">
    <source>
        <dbReference type="ARBA" id="ARBA00022777"/>
    </source>
</evidence>
<evidence type="ECO:0000256" key="13">
    <source>
        <dbReference type="SAM" id="MobiDB-lite"/>
    </source>
</evidence>
<feature type="domain" description="7,8-dihydro-6-hydroxymethylpterin-pyrophosphokinase" evidence="14">
    <location>
        <begin position="90"/>
        <end position="101"/>
    </location>
</feature>